<feature type="domain" description="Ketopantoate reductase C-terminal" evidence="12">
    <location>
        <begin position="166"/>
        <end position="279"/>
    </location>
</feature>
<evidence type="ECO:0000256" key="8">
    <source>
        <dbReference type="ARBA" id="ARBA00032024"/>
    </source>
</evidence>
<comment type="caution">
    <text evidence="13">The sequence shown here is derived from an EMBL/GenBank/DDBJ whole genome shotgun (WGS) entry which is preliminary data.</text>
</comment>
<proteinExistence type="inferred from homology"/>
<dbReference type="InterPro" id="IPR013332">
    <property type="entry name" value="KPR_N"/>
</dbReference>
<dbReference type="GO" id="GO:0050661">
    <property type="term" value="F:NADP binding"/>
    <property type="evidence" value="ECO:0007669"/>
    <property type="project" value="TreeGrafter"/>
</dbReference>
<keyword evidence="7 10" id="KW-0560">Oxidoreductase</keyword>
<dbReference type="Pfam" id="PF08546">
    <property type="entry name" value="ApbA_C"/>
    <property type="match status" value="1"/>
</dbReference>
<dbReference type="NCBIfam" id="NF005091">
    <property type="entry name" value="PRK06522.2-2"/>
    <property type="match status" value="1"/>
</dbReference>
<evidence type="ECO:0000259" key="11">
    <source>
        <dbReference type="Pfam" id="PF02558"/>
    </source>
</evidence>
<feature type="domain" description="Ketopantoate reductase N-terminal" evidence="11">
    <location>
        <begin position="4"/>
        <end position="143"/>
    </location>
</feature>
<comment type="similarity">
    <text evidence="2 10">Belongs to the ketopantoate reductase family.</text>
</comment>
<dbReference type="PANTHER" id="PTHR43765">
    <property type="entry name" value="2-DEHYDROPANTOATE 2-REDUCTASE-RELATED"/>
    <property type="match status" value="1"/>
</dbReference>
<evidence type="ECO:0000256" key="5">
    <source>
        <dbReference type="ARBA" id="ARBA00022655"/>
    </source>
</evidence>
<evidence type="ECO:0000256" key="4">
    <source>
        <dbReference type="ARBA" id="ARBA00019465"/>
    </source>
</evidence>
<dbReference type="SUPFAM" id="SSF51735">
    <property type="entry name" value="NAD(P)-binding Rossmann-fold domains"/>
    <property type="match status" value="1"/>
</dbReference>
<dbReference type="InterPro" id="IPR003710">
    <property type="entry name" value="ApbA"/>
</dbReference>
<evidence type="ECO:0000256" key="10">
    <source>
        <dbReference type="RuleBase" id="RU362068"/>
    </source>
</evidence>
<dbReference type="GO" id="GO:0015940">
    <property type="term" value="P:pantothenate biosynthetic process"/>
    <property type="evidence" value="ECO:0007669"/>
    <property type="project" value="UniProtKB-KW"/>
</dbReference>
<name>A0A9X2HK42_9SPHN</name>
<evidence type="ECO:0000256" key="3">
    <source>
        <dbReference type="ARBA" id="ARBA00013014"/>
    </source>
</evidence>
<dbReference type="NCBIfam" id="TIGR00745">
    <property type="entry name" value="apbA_panE"/>
    <property type="match status" value="1"/>
</dbReference>
<dbReference type="PANTHER" id="PTHR43765:SF2">
    <property type="entry name" value="2-DEHYDROPANTOATE 2-REDUCTASE"/>
    <property type="match status" value="1"/>
</dbReference>
<evidence type="ECO:0000313" key="13">
    <source>
        <dbReference type="EMBL" id="MCP3732368.1"/>
    </source>
</evidence>
<organism evidence="13 14">
    <name type="scientific">Sphingomonas tagetis</name>
    <dbReference type="NCBI Taxonomy" id="2949092"/>
    <lineage>
        <taxon>Bacteria</taxon>
        <taxon>Pseudomonadati</taxon>
        <taxon>Pseudomonadota</taxon>
        <taxon>Alphaproteobacteria</taxon>
        <taxon>Sphingomonadales</taxon>
        <taxon>Sphingomonadaceae</taxon>
        <taxon>Sphingomonas</taxon>
    </lineage>
</organism>
<dbReference type="SUPFAM" id="SSF48179">
    <property type="entry name" value="6-phosphogluconate dehydrogenase C-terminal domain-like"/>
    <property type="match status" value="1"/>
</dbReference>
<gene>
    <name evidence="13" type="ORF">M9978_18255</name>
</gene>
<evidence type="ECO:0000256" key="1">
    <source>
        <dbReference type="ARBA" id="ARBA00004994"/>
    </source>
</evidence>
<dbReference type="Pfam" id="PF02558">
    <property type="entry name" value="ApbA"/>
    <property type="match status" value="1"/>
</dbReference>
<dbReference type="InterPro" id="IPR036291">
    <property type="entry name" value="NAD(P)-bd_dom_sf"/>
</dbReference>
<dbReference type="InterPro" id="IPR013328">
    <property type="entry name" value="6PGD_dom2"/>
</dbReference>
<dbReference type="RefSeq" id="WP_254295755.1">
    <property type="nucleotide sequence ID" value="NZ_JAMLDX010000017.1"/>
</dbReference>
<accession>A0A9X2HK42</accession>
<evidence type="ECO:0000256" key="6">
    <source>
        <dbReference type="ARBA" id="ARBA00022857"/>
    </source>
</evidence>
<reference evidence="13" key="1">
    <citation type="submission" date="2022-05" db="EMBL/GenBank/DDBJ databases">
        <title>Sphingomonas sp. strain MG17 Genome sequencing and assembly.</title>
        <authorList>
            <person name="Kim I."/>
        </authorList>
    </citation>
    <scope>NUCLEOTIDE SEQUENCE</scope>
    <source>
        <strain evidence="13">MG17</strain>
    </source>
</reference>
<keyword evidence="5 10" id="KW-0566">Pantothenate biosynthesis</keyword>
<comment type="function">
    <text evidence="10">Catalyzes the NADPH-dependent reduction of ketopantoate into pantoic acid.</text>
</comment>
<dbReference type="Proteomes" id="UP001139451">
    <property type="component" value="Unassembled WGS sequence"/>
</dbReference>
<dbReference type="AlphaFoldDB" id="A0A9X2HK42"/>
<evidence type="ECO:0000256" key="7">
    <source>
        <dbReference type="ARBA" id="ARBA00023002"/>
    </source>
</evidence>
<comment type="catalytic activity">
    <reaction evidence="9 10">
        <text>(R)-pantoate + NADP(+) = 2-dehydropantoate + NADPH + H(+)</text>
        <dbReference type="Rhea" id="RHEA:16233"/>
        <dbReference type="ChEBI" id="CHEBI:11561"/>
        <dbReference type="ChEBI" id="CHEBI:15378"/>
        <dbReference type="ChEBI" id="CHEBI:15980"/>
        <dbReference type="ChEBI" id="CHEBI:57783"/>
        <dbReference type="ChEBI" id="CHEBI:58349"/>
        <dbReference type="EC" id="1.1.1.169"/>
    </reaction>
</comment>
<evidence type="ECO:0000256" key="9">
    <source>
        <dbReference type="ARBA" id="ARBA00048793"/>
    </source>
</evidence>
<dbReference type="EMBL" id="JAMLDX010000017">
    <property type="protein sequence ID" value="MCP3732368.1"/>
    <property type="molecule type" value="Genomic_DNA"/>
</dbReference>
<dbReference type="GO" id="GO:0008677">
    <property type="term" value="F:2-dehydropantoate 2-reductase activity"/>
    <property type="evidence" value="ECO:0007669"/>
    <property type="project" value="UniProtKB-EC"/>
</dbReference>
<sequence>MTRIAVIGTGAVGASVAAWLIADRAHDVVLCVRTAFERLRVETPVGVLQSAPTLLTSPGEAEPVDWVIAATKTYDADGVSRWLGRLADERTRVAILQNGVEHRTRFPQLDPAQIVPVIVDIPAERRAPGDVVQRRTGSLTVPAGTAGDAFSALFANSPIEIHLTADWLTAAWQKLAINCAGAVSALTLQPGGIAHDPEAAALMRALVRECIAVGRAEGAKLDDALAERVIEGYREAPADSVNSIHADRLAGRATEADARNGVIARLGERHGIDTPLNRMADILLRLGAPLP</sequence>
<dbReference type="Gene3D" id="3.40.50.720">
    <property type="entry name" value="NAD(P)-binding Rossmann-like Domain"/>
    <property type="match status" value="1"/>
</dbReference>
<dbReference type="InterPro" id="IPR013752">
    <property type="entry name" value="KPA_reductase"/>
</dbReference>
<dbReference type="InterPro" id="IPR008927">
    <property type="entry name" value="6-PGluconate_DH-like_C_sf"/>
</dbReference>
<evidence type="ECO:0000256" key="2">
    <source>
        <dbReference type="ARBA" id="ARBA00007870"/>
    </source>
</evidence>
<dbReference type="Gene3D" id="1.10.1040.10">
    <property type="entry name" value="N-(1-d-carboxylethyl)-l-norvaline Dehydrogenase, domain 2"/>
    <property type="match status" value="1"/>
</dbReference>
<dbReference type="GO" id="GO:0005737">
    <property type="term" value="C:cytoplasm"/>
    <property type="evidence" value="ECO:0007669"/>
    <property type="project" value="TreeGrafter"/>
</dbReference>
<dbReference type="InterPro" id="IPR050838">
    <property type="entry name" value="Ketopantoate_reductase"/>
</dbReference>
<keyword evidence="6 10" id="KW-0521">NADP</keyword>
<evidence type="ECO:0000259" key="12">
    <source>
        <dbReference type="Pfam" id="PF08546"/>
    </source>
</evidence>
<dbReference type="EC" id="1.1.1.169" evidence="3 10"/>
<evidence type="ECO:0000313" key="14">
    <source>
        <dbReference type="Proteomes" id="UP001139451"/>
    </source>
</evidence>
<comment type="pathway">
    <text evidence="1 10">Cofactor biosynthesis; (R)-pantothenate biosynthesis; (R)-pantoate from 3-methyl-2-oxobutanoate: step 2/2.</text>
</comment>
<keyword evidence="14" id="KW-1185">Reference proteome</keyword>
<protein>
    <recommendedName>
        <fullName evidence="4 10">2-dehydropantoate 2-reductase</fullName>
        <ecNumber evidence="3 10">1.1.1.169</ecNumber>
    </recommendedName>
    <alternativeName>
        <fullName evidence="8 10">Ketopantoate reductase</fullName>
    </alternativeName>
</protein>